<reference evidence="15 16" key="1">
    <citation type="submission" date="2016-07" db="EMBL/GenBank/DDBJ databases">
        <title>Pervasive Adenine N6-methylation of Active Genes in Fungi.</title>
        <authorList>
            <consortium name="DOE Joint Genome Institute"/>
            <person name="Mondo S.J."/>
            <person name="Dannebaum R.O."/>
            <person name="Kuo R.C."/>
            <person name="Labutti K."/>
            <person name="Haridas S."/>
            <person name="Kuo A."/>
            <person name="Salamov A."/>
            <person name="Ahrendt S.R."/>
            <person name="Lipzen A."/>
            <person name="Sullivan W."/>
            <person name="Andreopoulos W.B."/>
            <person name="Clum A."/>
            <person name="Lindquist E."/>
            <person name="Daum C."/>
            <person name="Ramamoorthy G.K."/>
            <person name="Gryganskyi A."/>
            <person name="Culley D."/>
            <person name="Magnuson J.K."/>
            <person name="James T.Y."/>
            <person name="O'Malley M.A."/>
            <person name="Stajich J.E."/>
            <person name="Spatafora J.W."/>
            <person name="Visel A."/>
            <person name="Grigoriev I.V."/>
        </authorList>
    </citation>
    <scope>NUCLEOTIDE SEQUENCE [LARGE SCALE GENOMIC DNA]</scope>
    <source>
        <strain evidence="15 16">ATCC 12442</strain>
    </source>
</reference>
<keyword evidence="8" id="KW-1278">Translocase</keyword>
<dbReference type="InterPro" id="IPR044492">
    <property type="entry name" value="P_typ_ATPase_HD_dom"/>
</dbReference>
<accession>A0A1Y1WMZ8</accession>
<dbReference type="PANTHER" id="PTHR45630:SF11">
    <property type="entry name" value="CATION-TRANSPORTING P-TYPE ATPASE N-TERMINAL DOMAIN-CONTAINING PROTEIN"/>
    <property type="match status" value="1"/>
</dbReference>
<evidence type="ECO:0000256" key="7">
    <source>
        <dbReference type="ARBA" id="ARBA00022842"/>
    </source>
</evidence>
<dbReference type="SFLD" id="SFLDF00027">
    <property type="entry name" value="p-type_atpase"/>
    <property type="match status" value="1"/>
</dbReference>
<dbReference type="GO" id="GO:0005524">
    <property type="term" value="F:ATP binding"/>
    <property type="evidence" value="ECO:0007669"/>
    <property type="project" value="UniProtKB-KW"/>
</dbReference>
<evidence type="ECO:0000256" key="1">
    <source>
        <dbReference type="ARBA" id="ARBA00004141"/>
    </source>
</evidence>
<dbReference type="InterPro" id="IPR023298">
    <property type="entry name" value="ATPase_P-typ_TM_dom_sf"/>
</dbReference>
<dbReference type="NCBIfam" id="TIGR01494">
    <property type="entry name" value="ATPase_P-type"/>
    <property type="match status" value="1"/>
</dbReference>
<gene>
    <name evidence="15" type="ORF">DL89DRAFT_232293</name>
</gene>
<dbReference type="GO" id="GO:0140358">
    <property type="term" value="F:P-type transmembrane transporter activity"/>
    <property type="evidence" value="ECO:0007669"/>
    <property type="project" value="InterPro"/>
</dbReference>
<dbReference type="SFLD" id="SFLDS00003">
    <property type="entry name" value="Haloacid_Dehalogenase"/>
    <property type="match status" value="1"/>
</dbReference>
<proteinExistence type="inferred from homology"/>
<dbReference type="SUPFAM" id="SSF56784">
    <property type="entry name" value="HAD-like"/>
    <property type="match status" value="1"/>
</dbReference>
<dbReference type="InterPro" id="IPR023214">
    <property type="entry name" value="HAD_sf"/>
</dbReference>
<dbReference type="EMBL" id="MCFD01000001">
    <property type="protein sequence ID" value="ORX74903.1"/>
    <property type="molecule type" value="Genomic_DNA"/>
</dbReference>
<keyword evidence="3 12" id="KW-0812">Transmembrane</keyword>
<dbReference type="OrthoDB" id="48943at2759"/>
<dbReference type="GO" id="GO:0016020">
    <property type="term" value="C:membrane"/>
    <property type="evidence" value="ECO:0007669"/>
    <property type="project" value="UniProtKB-SubCell"/>
</dbReference>
<dbReference type="Pfam" id="PF00122">
    <property type="entry name" value="E1-E2_ATPase"/>
    <property type="match status" value="1"/>
</dbReference>
<evidence type="ECO:0000256" key="3">
    <source>
        <dbReference type="ARBA" id="ARBA00022692"/>
    </source>
</evidence>
<feature type="compositionally biased region" description="Polar residues" evidence="11">
    <location>
        <begin position="238"/>
        <end position="262"/>
    </location>
</feature>
<evidence type="ECO:0000256" key="9">
    <source>
        <dbReference type="ARBA" id="ARBA00022989"/>
    </source>
</evidence>
<dbReference type="SUPFAM" id="SSF81665">
    <property type="entry name" value="Calcium ATPase, transmembrane domain M"/>
    <property type="match status" value="1"/>
</dbReference>
<dbReference type="RefSeq" id="XP_040748114.1">
    <property type="nucleotide sequence ID" value="XM_040884923.1"/>
</dbReference>
<dbReference type="PANTHER" id="PTHR45630">
    <property type="entry name" value="CATION-TRANSPORTING ATPASE-RELATED"/>
    <property type="match status" value="1"/>
</dbReference>
<evidence type="ECO:0000256" key="6">
    <source>
        <dbReference type="ARBA" id="ARBA00022840"/>
    </source>
</evidence>
<keyword evidence="13" id="KW-0732">Signal</keyword>
<dbReference type="GO" id="GO:0046872">
    <property type="term" value="F:metal ion binding"/>
    <property type="evidence" value="ECO:0007669"/>
    <property type="project" value="UniProtKB-KW"/>
</dbReference>
<dbReference type="GeneID" id="63801571"/>
<feature type="transmembrane region" description="Helical" evidence="12">
    <location>
        <begin position="1180"/>
        <end position="1198"/>
    </location>
</feature>
<feature type="transmembrane region" description="Helical" evidence="12">
    <location>
        <begin position="207"/>
        <end position="228"/>
    </location>
</feature>
<comment type="subcellular location">
    <subcellularLocation>
        <location evidence="1">Membrane</location>
        <topology evidence="1">Multi-pass membrane protein</topology>
    </subcellularLocation>
</comment>
<feature type="transmembrane region" description="Helical" evidence="12">
    <location>
        <begin position="343"/>
        <end position="362"/>
    </location>
</feature>
<feature type="transmembrane region" description="Helical" evidence="12">
    <location>
        <begin position="1204"/>
        <end position="1224"/>
    </location>
</feature>
<dbReference type="Gene3D" id="3.40.50.1000">
    <property type="entry name" value="HAD superfamily/HAD-like"/>
    <property type="match status" value="1"/>
</dbReference>
<dbReference type="InterPro" id="IPR018303">
    <property type="entry name" value="ATPase_P-typ_P_site"/>
</dbReference>
<keyword evidence="4" id="KW-0479">Metal-binding</keyword>
<evidence type="ECO:0000256" key="12">
    <source>
        <dbReference type="SAM" id="Phobius"/>
    </source>
</evidence>
<organism evidence="15 16">
    <name type="scientific">Linderina pennispora</name>
    <dbReference type="NCBI Taxonomy" id="61395"/>
    <lineage>
        <taxon>Eukaryota</taxon>
        <taxon>Fungi</taxon>
        <taxon>Fungi incertae sedis</taxon>
        <taxon>Zoopagomycota</taxon>
        <taxon>Kickxellomycotina</taxon>
        <taxon>Kickxellomycetes</taxon>
        <taxon>Kickxellales</taxon>
        <taxon>Kickxellaceae</taxon>
        <taxon>Linderina</taxon>
    </lineage>
</organism>
<keyword evidence="9 12" id="KW-1133">Transmembrane helix</keyword>
<evidence type="ECO:0000256" key="8">
    <source>
        <dbReference type="ARBA" id="ARBA00022967"/>
    </source>
</evidence>
<dbReference type="SUPFAM" id="SSF81660">
    <property type="entry name" value="Metal cation-transporting ATPase, ATP-binding domain N"/>
    <property type="match status" value="1"/>
</dbReference>
<keyword evidence="7" id="KW-0460">Magnesium</keyword>
<dbReference type="InterPro" id="IPR059000">
    <property type="entry name" value="ATPase_P-type_domA"/>
</dbReference>
<dbReference type="NCBIfam" id="TIGR01657">
    <property type="entry name" value="P-ATPase-V"/>
    <property type="match status" value="1"/>
</dbReference>
<feature type="transmembrane region" description="Helical" evidence="12">
    <location>
        <begin position="1324"/>
        <end position="1343"/>
    </location>
</feature>
<dbReference type="InterPro" id="IPR008250">
    <property type="entry name" value="ATPase_P-typ_transduc_dom_A_sf"/>
</dbReference>
<feature type="domain" description="P-type ATPase A" evidence="14">
    <location>
        <begin position="560"/>
        <end position="684"/>
    </location>
</feature>
<dbReference type="PROSITE" id="PS01229">
    <property type="entry name" value="COF_2"/>
    <property type="match status" value="1"/>
</dbReference>
<dbReference type="GO" id="GO:0016887">
    <property type="term" value="F:ATP hydrolysis activity"/>
    <property type="evidence" value="ECO:0007669"/>
    <property type="project" value="InterPro"/>
</dbReference>
<feature type="transmembrane region" description="Helical" evidence="12">
    <location>
        <begin position="729"/>
        <end position="752"/>
    </location>
</feature>
<dbReference type="STRING" id="61395.A0A1Y1WMZ8"/>
<evidence type="ECO:0000256" key="4">
    <source>
        <dbReference type="ARBA" id="ARBA00022723"/>
    </source>
</evidence>
<dbReference type="InterPro" id="IPR023299">
    <property type="entry name" value="ATPase_P-typ_cyto_dom_N"/>
</dbReference>
<keyword evidence="16" id="KW-1185">Reference proteome</keyword>
<dbReference type="InterPro" id="IPR001757">
    <property type="entry name" value="P_typ_ATPase"/>
</dbReference>
<feature type="transmembrane region" description="Helical" evidence="12">
    <location>
        <begin position="504"/>
        <end position="521"/>
    </location>
</feature>
<dbReference type="SUPFAM" id="SSF81653">
    <property type="entry name" value="Calcium ATPase, transduction domain A"/>
    <property type="match status" value="1"/>
</dbReference>
<dbReference type="PROSITE" id="PS00154">
    <property type="entry name" value="ATPASE_E1_E2"/>
    <property type="match status" value="1"/>
</dbReference>
<name>A0A1Y1WMZ8_9FUNG</name>
<feature type="region of interest" description="Disordered" evidence="11">
    <location>
        <begin position="237"/>
        <end position="274"/>
    </location>
</feature>
<sequence>MLLPLRAGGSSRLHSGAPLARHSMWSAVLHMLLLLAAVSTVSGKPMWNEVNKYQSNGDLCPPKTDQSRACPAVCVYDLSNCPNEAVCPDNQQLCKDGKCHDSCTAEIDETNPCTCGWDSGILPSAAKDLVPCPLFANVTIANLYSFNSTDTVFDACVASAELSNNNDYGIWGSNWPQQSASDSGFLGVWAKCPKKKPQHMYTFREPMWIATFTVLFGYVGLLAIWYAFKLFRERGFRSSPTDEASNSAGTSAEKTQLKSSAGSDVGSDEDDTSFDSDNTRLTGYRNNIFGTAMTWLLLALGFVWLVWLFVLTTDYYGSLPPGKANKTSCVLSYNDCVLGNQTFIFLWCFFVFMIVTVTVYRFRLRNFFRLRAAPIDGHVVCVEHRVEPQIMLQSERSVLVDNVRYLAKIFKRFVGWDWNVATVPMKLTAQGRKYFTYQCTRFVYDDEAGQFAPFSFELGRTNADYVAKHTGLTAEEAEYRAELLGSNFIEVSVPNWFFAFLREITSFISLYQVLALLLFYYDFYWQVGIVDTGIILLSMTFKVAVRKLSEERLKRMAEQDDQVHVRRNGNWVQISSRDLVPGDVIQLTTGMHMSCDCILISGNAVVNESSLTGEPLPVRKFPLRNDDTPFSVEANKNNQLYAGTVISQVQPVGNSAGDFLTDQHVLGLVHRTGTASDKGKLVRKILFPQPLSFIFNEQLKVVFVILLIYTLAICLTFAIYFYQGSPVATWFYFSFCGMQAISPLLPAGLVAGQSMAAYRLKKKRIFCVDPQRIMMAGKVQIFCFDKTGTLTKEGLEFYGGQCVDGNAFQGFENALPNTSILFQQAVASCHAVTDLNGQLIGNPVDIEQFRASKSTIDPAPKYLDTIIPADGSSLGKLHVVRRFEFVHARASMSVVVMDETTGRLHVFVKGSFERIKQAARSPSIPADYDKQCANLAREGCYVLSVAHKELDITLEKLKDLTQDEIEDCCDLIGLLVFKNLLKEDTADAIAELKHGSTRTVMITGDTALTGVYIARQCGMVPPNNKVLLGDINKKTRTLVWTDVDTDEEVADIAPLTNELGPDGYPTTELALTSAAFQHMDSTGELAPILLNTRIFARMKPNDKVRCVQLHMGHGITAMCGDGGNDCGALRAAHVGLALSDAEASIVSPFSSSNRSIFSCVELLIQSRAGLSTSFANYRALILYGTTMTMGKLISFYHADSMSQPIWMVIDSLIATSMAITVTFLPPAKKLSPFRPTARLLGPEIMSSVIGVVVINWLFMACVWVWTYQQPWFRCHEFDSSSSDLMKWYLLGDNYEAAIMTYVLIYQFMNNGFLVNYGYRHRRAWYYNPALLGMFALLLIMFSYAELGPPSRLSCTFRLNCGNPDAIVAQGYKRPTWSIEEYQNPTGHNILPSDFKWKLWGYSLGNMVAGNLWQILVVYGPVRAWLQKKRPLRRLKLKL</sequence>
<evidence type="ECO:0000256" key="10">
    <source>
        <dbReference type="ARBA" id="ARBA00023136"/>
    </source>
</evidence>
<feature type="transmembrane region" description="Helical" evidence="12">
    <location>
        <begin position="527"/>
        <end position="545"/>
    </location>
</feature>
<feature type="transmembrane region" description="Helical" evidence="12">
    <location>
        <begin position="701"/>
        <end position="723"/>
    </location>
</feature>
<feature type="transmembrane region" description="Helical" evidence="12">
    <location>
        <begin position="288"/>
        <end position="310"/>
    </location>
</feature>
<dbReference type="GO" id="GO:0019829">
    <property type="term" value="F:ATPase-coupled monoatomic cation transmembrane transporter activity"/>
    <property type="evidence" value="ECO:0007669"/>
    <property type="project" value="TreeGrafter"/>
</dbReference>
<dbReference type="Gene3D" id="3.40.1110.10">
    <property type="entry name" value="Calcium-transporting ATPase, cytoplasmic domain N"/>
    <property type="match status" value="1"/>
</dbReference>
<evidence type="ECO:0000313" key="15">
    <source>
        <dbReference type="EMBL" id="ORX74903.1"/>
    </source>
</evidence>
<keyword evidence="5" id="KW-0547">Nucleotide-binding</keyword>
<dbReference type="InterPro" id="IPR036412">
    <property type="entry name" value="HAD-like_sf"/>
</dbReference>
<comment type="similarity">
    <text evidence="2">Belongs to the cation transport ATPase (P-type) (TC 3.A.3) family. Type V subfamily.</text>
</comment>
<keyword evidence="10 12" id="KW-0472">Membrane</keyword>
<dbReference type="InterPro" id="IPR006544">
    <property type="entry name" value="P-type_TPase_V"/>
</dbReference>
<evidence type="ECO:0000313" key="16">
    <source>
        <dbReference type="Proteomes" id="UP000193922"/>
    </source>
</evidence>
<evidence type="ECO:0000256" key="13">
    <source>
        <dbReference type="SAM" id="SignalP"/>
    </source>
</evidence>
<evidence type="ECO:0000256" key="2">
    <source>
        <dbReference type="ARBA" id="ARBA00006000"/>
    </source>
</evidence>
<keyword evidence="6" id="KW-0067">ATP-binding</keyword>
<dbReference type="Proteomes" id="UP000193922">
    <property type="component" value="Unassembled WGS sequence"/>
</dbReference>
<dbReference type="PRINTS" id="PR00119">
    <property type="entry name" value="CATATPASE"/>
</dbReference>
<dbReference type="Gene3D" id="2.70.150.10">
    <property type="entry name" value="Calcium-transporting ATPase, cytoplasmic transduction domain A"/>
    <property type="match status" value="1"/>
</dbReference>
<evidence type="ECO:0000256" key="5">
    <source>
        <dbReference type="ARBA" id="ARBA00022741"/>
    </source>
</evidence>
<comment type="caution">
    <text evidence="15">The sequence shown here is derived from an EMBL/GenBank/DDBJ whole genome shotgun (WGS) entry which is preliminary data.</text>
</comment>
<evidence type="ECO:0000259" key="14">
    <source>
        <dbReference type="Pfam" id="PF00122"/>
    </source>
</evidence>
<evidence type="ECO:0000256" key="11">
    <source>
        <dbReference type="SAM" id="MobiDB-lite"/>
    </source>
</evidence>
<feature type="signal peptide" evidence="13">
    <location>
        <begin position="1"/>
        <end position="43"/>
    </location>
</feature>
<feature type="transmembrane region" description="Helical" evidence="12">
    <location>
        <begin position="1398"/>
        <end position="1425"/>
    </location>
</feature>
<protein>
    <recommendedName>
        <fullName evidence="14">P-type ATPase A domain-containing protein</fullName>
    </recommendedName>
</protein>
<feature type="transmembrane region" description="Helical" evidence="12">
    <location>
        <begin position="1244"/>
        <end position="1265"/>
    </location>
</feature>
<feature type="chain" id="PRO_5013141437" description="P-type ATPase A domain-containing protein" evidence="13">
    <location>
        <begin position="44"/>
        <end position="1438"/>
    </location>
</feature>
<dbReference type="SFLD" id="SFLDG00002">
    <property type="entry name" value="C1.7:_P-type_atpase_like"/>
    <property type="match status" value="1"/>
</dbReference>